<accession>A0A3S4ZXF9</accession>
<evidence type="ECO:0000313" key="2">
    <source>
        <dbReference type="Proteomes" id="UP000784294"/>
    </source>
</evidence>
<gene>
    <name evidence="1" type="ORF">PXEA_LOCUS7843</name>
</gene>
<name>A0A3S4ZXF9_9PLAT</name>
<dbReference type="AlphaFoldDB" id="A0A3S4ZXF9"/>
<sequence>MFVTLGYIYGRLIDSGECSSGRGITLVCFEQAVDANDYSTPLTFRPQAAAVAYGSRISSAPEHFEV</sequence>
<proteinExistence type="predicted"/>
<keyword evidence="2" id="KW-1185">Reference proteome</keyword>
<protein>
    <submittedName>
        <fullName evidence="1">Uncharacterized protein</fullName>
    </submittedName>
</protein>
<reference evidence="1" key="1">
    <citation type="submission" date="2018-11" db="EMBL/GenBank/DDBJ databases">
        <authorList>
            <consortium name="Pathogen Informatics"/>
        </authorList>
    </citation>
    <scope>NUCLEOTIDE SEQUENCE</scope>
</reference>
<comment type="caution">
    <text evidence="1">The sequence shown here is derived from an EMBL/GenBank/DDBJ whole genome shotgun (WGS) entry which is preliminary data.</text>
</comment>
<organism evidence="1 2">
    <name type="scientific">Protopolystoma xenopodis</name>
    <dbReference type="NCBI Taxonomy" id="117903"/>
    <lineage>
        <taxon>Eukaryota</taxon>
        <taxon>Metazoa</taxon>
        <taxon>Spiralia</taxon>
        <taxon>Lophotrochozoa</taxon>
        <taxon>Platyhelminthes</taxon>
        <taxon>Monogenea</taxon>
        <taxon>Polyopisthocotylea</taxon>
        <taxon>Polystomatidea</taxon>
        <taxon>Polystomatidae</taxon>
        <taxon>Protopolystoma</taxon>
    </lineage>
</organism>
<dbReference type="Proteomes" id="UP000784294">
    <property type="component" value="Unassembled WGS sequence"/>
</dbReference>
<dbReference type="EMBL" id="CAAALY010021038">
    <property type="protein sequence ID" value="VEL14403.1"/>
    <property type="molecule type" value="Genomic_DNA"/>
</dbReference>
<evidence type="ECO:0000313" key="1">
    <source>
        <dbReference type="EMBL" id="VEL14403.1"/>
    </source>
</evidence>